<feature type="domain" description="Thioredoxin" evidence="9">
    <location>
        <begin position="1"/>
        <end position="102"/>
    </location>
</feature>
<accession>A0ABV3X825</accession>
<dbReference type="Proteomes" id="UP001559623">
    <property type="component" value="Unassembled WGS sequence"/>
</dbReference>
<gene>
    <name evidence="10" type="primary">trxA</name>
    <name evidence="10" type="ORF">QCO44_12090</name>
</gene>
<dbReference type="PROSITE" id="PS00194">
    <property type="entry name" value="THIOREDOXIN_1"/>
    <property type="match status" value="1"/>
</dbReference>
<keyword evidence="3" id="KW-0813">Transport</keyword>
<dbReference type="InterPro" id="IPR005746">
    <property type="entry name" value="Thioredoxin"/>
</dbReference>
<evidence type="ECO:0000313" key="11">
    <source>
        <dbReference type="Proteomes" id="UP001559623"/>
    </source>
</evidence>
<evidence type="ECO:0000256" key="5">
    <source>
        <dbReference type="ARBA" id="ARBA00023157"/>
    </source>
</evidence>
<dbReference type="PANTHER" id="PTHR45663">
    <property type="entry name" value="GEO12009P1"/>
    <property type="match status" value="1"/>
</dbReference>
<keyword evidence="4" id="KW-0249">Electron transport</keyword>
<keyword evidence="6" id="KW-0676">Redox-active center</keyword>
<evidence type="ECO:0000313" key="10">
    <source>
        <dbReference type="EMBL" id="MEX5286349.1"/>
    </source>
</evidence>
<dbReference type="InterPro" id="IPR013766">
    <property type="entry name" value="Thioredoxin_domain"/>
</dbReference>
<dbReference type="Gene3D" id="3.40.30.10">
    <property type="entry name" value="Glutaredoxin"/>
    <property type="match status" value="1"/>
</dbReference>
<organism evidence="10 11">
    <name type="scientific">Selenomonas sputigena</name>
    <dbReference type="NCBI Taxonomy" id="69823"/>
    <lineage>
        <taxon>Bacteria</taxon>
        <taxon>Bacillati</taxon>
        <taxon>Bacillota</taxon>
        <taxon>Negativicutes</taxon>
        <taxon>Selenomonadales</taxon>
        <taxon>Selenomonadaceae</taxon>
        <taxon>Selenomonas</taxon>
    </lineage>
</organism>
<dbReference type="NCBIfam" id="TIGR01068">
    <property type="entry name" value="thioredoxin"/>
    <property type="match status" value="1"/>
</dbReference>
<keyword evidence="5" id="KW-1015">Disulfide bond</keyword>
<sequence>MTPIEITKENFKSEVTDAKGTVLLDFWAPWCGPCRMLTPIVDEVATAHPDVKVGKVNIDEQPELAVQFGVQSIPTLIVFKDGQKAKESVGLVPREMVESMLD</sequence>
<evidence type="ECO:0000256" key="3">
    <source>
        <dbReference type="ARBA" id="ARBA00022448"/>
    </source>
</evidence>
<dbReference type="PANTHER" id="PTHR45663:SF11">
    <property type="entry name" value="GEO12009P1"/>
    <property type="match status" value="1"/>
</dbReference>
<dbReference type="InterPro" id="IPR017937">
    <property type="entry name" value="Thioredoxin_CS"/>
</dbReference>
<dbReference type="EMBL" id="JARVLH010000011">
    <property type="protein sequence ID" value="MEX5286349.1"/>
    <property type="molecule type" value="Genomic_DNA"/>
</dbReference>
<evidence type="ECO:0000259" key="9">
    <source>
        <dbReference type="PROSITE" id="PS51352"/>
    </source>
</evidence>
<evidence type="ECO:0000256" key="1">
    <source>
        <dbReference type="ARBA" id="ARBA00008987"/>
    </source>
</evidence>
<evidence type="ECO:0000256" key="7">
    <source>
        <dbReference type="NCBIfam" id="TIGR01068"/>
    </source>
</evidence>
<evidence type="ECO:0000256" key="8">
    <source>
        <dbReference type="PIRNR" id="PIRNR000077"/>
    </source>
</evidence>
<name>A0ABV3X825_9FIRM</name>
<dbReference type="PRINTS" id="PR00421">
    <property type="entry name" value="THIOREDOXIN"/>
</dbReference>
<dbReference type="CDD" id="cd02947">
    <property type="entry name" value="TRX_family"/>
    <property type="match status" value="1"/>
</dbReference>
<dbReference type="Pfam" id="PF00085">
    <property type="entry name" value="Thioredoxin"/>
    <property type="match status" value="1"/>
</dbReference>
<dbReference type="SUPFAM" id="SSF52833">
    <property type="entry name" value="Thioredoxin-like"/>
    <property type="match status" value="1"/>
</dbReference>
<dbReference type="PIRSF" id="PIRSF000077">
    <property type="entry name" value="Thioredoxin"/>
    <property type="match status" value="1"/>
</dbReference>
<protein>
    <recommendedName>
        <fullName evidence="2 7">Thioredoxin</fullName>
    </recommendedName>
</protein>
<dbReference type="PROSITE" id="PS51352">
    <property type="entry name" value="THIOREDOXIN_2"/>
    <property type="match status" value="1"/>
</dbReference>
<evidence type="ECO:0000256" key="6">
    <source>
        <dbReference type="ARBA" id="ARBA00023284"/>
    </source>
</evidence>
<keyword evidence="11" id="KW-1185">Reference proteome</keyword>
<proteinExistence type="inferred from homology"/>
<comment type="similarity">
    <text evidence="1 8">Belongs to the thioredoxin family.</text>
</comment>
<dbReference type="RefSeq" id="WP_368848065.1">
    <property type="nucleotide sequence ID" value="NZ_CP194411.1"/>
</dbReference>
<evidence type="ECO:0000256" key="2">
    <source>
        <dbReference type="ARBA" id="ARBA00020570"/>
    </source>
</evidence>
<evidence type="ECO:0000256" key="4">
    <source>
        <dbReference type="ARBA" id="ARBA00022982"/>
    </source>
</evidence>
<dbReference type="InterPro" id="IPR036249">
    <property type="entry name" value="Thioredoxin-like_sf"/>
</dbReference>
<comment type="caution">
    <text evidence="10">The sequence shown here is derived from an EMBL/GenBank/DDBJ whole genome shotgun (WGS) entry which is preliminary data.</text>
</comment>
<reference evidence="10 11" key="1">
    <citation type="submission" date="2023-04" db="EMBL/GenBank/DDBJ databases">
        <title>Genome Sequence of Selenomonas sputigena ATCC 33150.</title>
        <authorList>
            <person name="Miller D.P."/>
            <person name="Anvari S."/>
            <person name="Polson S.W."/>
            <person name="Macdonald M."/>
            <person name="Mcdowell J.V."/>
        </authorList>
    </citation>
    <scope>NUCLEOTIDE SEQUENCE [LARGE SCALE GENOMIC DNA]</scope>
    <source>
        <strain evidence="10 11">ATCC 33150</strain>
    </source>
</reference>